<evidence type="ECO:0000313" key="8">
    <source>
        <dbReference type="Proteomes" id="UP000189677"/>
    </source>
</evidence>
<evidence type="ECO:0000256" key="1">
    <source>
        <dbReference type="ARBA" id="ARBA00007664"/>
    </source>
</evidence>
<dbReference type="InterPro" id="IPR018114">
    <property type="entry name" value="TRYPSIN_HIS"/>
</dbReference>
<dbReference type="PROSITE" id="PS00135">
    <property type="entry name" value="TRYPSIN_SER"/>
    <property type="match status" value="1"/>
</dbReference>
<proteinExistence type="inferred from homology"/>
<dbReference type="Proteomes" id="UP000189677">
    <property type="component" value="Chromosome"/>
</dbReference>
<keyword evidence="2 5" id="KW-0732">Signal</keyword>
<keyword evidence="8" id="KW-1185">Reference proteome</keyword>
<dbReference type="InterPro" id="IPR033116">
    <property type="entry name" value="TRYPSIN_SER"/>
</dbReference>
<gene>
    <name evidence="7" type="ORF">BBN63_10075</name>
</gene>
<keyword evidence="4" id="KW-0720">Serine protease</keyword>
<evidence type="ECO:0000313" key="7">
    <source>
        <dbReference type="EMBL" id="AQU66547.1"/>
    </source>
</evidence>
<dbReference type="Pfam" id="PF00089">
    <property type="entry name" value="Trypsin"/>
    <property type="match status" value="1"/>
</dbReference>
<keyword evidence="3" id="KW-1015">Disulfide bond</keyword>
<dbReference type="EMBL" id="CP018047">
    <property type="protein sequence ID" value="AQU66547.1"/>
    <property type="molecule type" value="Genomic_DNA"/>
</dbReference>
<dbReference type="Gene3D" id="2.130.10.130">
    <property type="entry name" value="Integrin alpha, N-terminal"/>
    <property type="match status" value="2"/>
</dbReference>
<dbReference type="InterPro" id="IPR009003">
    <property type="entry name" value="Peptidase_S1_PA"/>
</dbReference>
<dbReference type="KEGG" id="snw:BBN63_10075"/>
<dbReference type="SMART" id="SM00020">
    <property type="entry name" value="Tryp_SPc"/>
    <property type="match status" value="1"/>
</dbReference>
<dbReference type="CDD" id="cd00190">
    <property type="entry name" value="Tryp_SPc"/>
    <property type="match status" value="1"/>
</dbReference>
<reference evidence="7 8" key="1">
    <citation type="submission" date="2016-11" db="EMBL/GenBank/DDBJ databases">
        <title>Complete genome sequence of Streptomyces niveus SCSIO 3406.</title>
        <authorList>
            <person name="Zhu Q."/>
            <person name="Cheng W."/>
            <person name="Song Y."/>
            <person name="Li Q."/>
            <person name="Ju J."/>
        </authorList>
    </citation>
    <scope>NUCLEOTIDE SEQUENCE [LARGE SCALE GENOMIC DNA]</scope>
    <source>
        <strain evidence="7 8">SCSIO 3406</strain>
    </source>
</reference>
<protein>
    <recommendedName>
        <fullName evidence="6">Peptidase S1 domain-containing protein</fullName>
    </recommendedName>
</protein>
<dbReference type="InterPro" id="IPR001314">
    <property type="entry name" value="Peptidase_S1A"/>
</dbReference>
<dbReference type="Gene3D" id="2.40.10.10">
    <property type="entry name" value="Trypsin-like serine proteases"/>
    <property type="match status" value="1"/>
</dbReference>
<dbReference type="PROSITE" id="PS50240">
    <property type="entry name" value="TRYPSIN_DOM"/>
    <property type="match status" value="1"/>
</dbReference>
<name>A0A1U9QQS7_STRNV</name>
<dbReference type="PRINTS" id="PR00722">
    <property type="entry name" value="CHYMOTRYPSIN"/>
</dbReference>
<dbReference type="PROSITE" id="PS00134">
    <property type="entry name" value="TRYPSIN_HIS"/>
    <property type="match status" value="1"/>
</dbReference>
<dbReference type="InterPro" id="IPR013517">
    <property type="entry name" value="FG-GAP"/>
</dbReference>
<organism evidence="7 8">
    <name type="scientific">Streptomyces niveus</name>
    <name type="common">Streptomyces spheroides</name>
    <dbReference type="NCBI Taxonomy" id="193462"/>
    <lineage>
        <taxon>Bacteria</taxon>
        <taxon>Bacillati</taxon>
        <taxon>Actinomycetota</taxon>
        <taxon>Actinomycetes</taxon>
        <taxon>Kitasatosporales</taxon>
        <taxon>Streptomycetaceae</taxon>
        <taxon>Streptomyces</taxon>
    </lineage>
</organism>
<evidence type="ECO:0000259" key="6">
    <source>
        <dbReference type="PROSITE" id="PS50240"/>
    </source>
</evidence>
<dbReference type="SUPFAM" id="SSF50494">
    <property type="entry name" value="Trypsin-like serine proteases"/>
    <property type="match status" value="1"/>
</dbReference>
<evidence type="ECO:0000256" key="5">
    <source>
        <dbReference type="SAM" id="SignalP"/>
    </source>
</evidence>
<dbReference type="RefSeq" id="WP_078075076.1">
    <property type="nucleotide sequence ID" value="NZ_CP018047.1"/>
</dbReference>
<feature type="domain" description="Peptidase S1" evidence="6">
    <location>
        <begin position="52"/>
        <end position="308"/>
    </location>
</feature>
<dbReference type="InterPro" id="IPR043504">
    <property type="entry name" value="Peptidase_S1_PA_chymotrypsin"/>
</dbReference>
<keyword evidence="4" id="KW-0645">Protease</keyword>
<dbReference type="InterPro" id="IPR028994">
    <property type="entry name" value="Integrin_alpha_N"/>
</dbReference>
<feature type="chain" id="PRO_5012211468" description="Peptidase S1 domain-containing protein" evidence="5">
    <location>
        <begin position="26"/>
        <end position="562"/>
    </location>
</feature>
<dbReference type="GO" id="GO:0006508">
    <property type="term" value="P:proteolysis"/>
    <property type="evidence" value="ECO:0007669"/>
    <property type="project" value="UniProtKB-KW"/>
</dbReference>
<dbReference type="SUPFAM" id="SSF69318">
    <property type="entry name" value="Integrin alpha N-terminal domain"/>
    <property type="match status" value="1"/>
</dbReference>
<dbReference type="InterPro" id="IPR001254">
    <property type="entry name" value="Trypsin_dom"/>
</dbReference>
<evidence type="ECO:0000256" key="3">
    <source>
        <dbReference type="ARBA" id="ARBA00023157"/>
    </source>
</evidence>
<evidence type="ECO:0000256" key="2">
    <source>
        <dbReference type="ARBA" id="ARBA00022729"/>
    </source>
</evidence>
<dbReference type="InterPro" id="IPR050430">
    <property type="entry name" value="Peptidase_S1"/>
</dbReference>
<accession>A0A1U9QQS7</accession>
<dbReference type="AlphaFoldDB" id="A0A1U9QQS7"/>
<dbReference type="PANTHER" id="PTHR24276:SF98">
    <property type="entry name" value="FI18310P1-RELATED"/>
    <property type="match status" value="1"/>
</dbReference>
<feature type="signal peptide" evidence="5">
    <location>
        <begin position="1"/>
        <end position="25"/>
    </location>
</feature>
<dbReference type="PANTHER" id="PTHR24276">
    <property type="entry name" value="POLYSERASE-RELATED"/>
    <property type="match status" value="1"/>
</dbReference>
<dbReference type="GO" id="GO:0004252">
    <property type="term" value="F:serine-type endopeptidase activity"/>
    <property type="evidence" value="ECO:0007669"/>
    <property type="project" value="InterPro"/>
</dbReference>
<dbReference type="Pfam" id="PF13517">
    <property type="entry name" value="FG-GAP_3"/>
    <property type="match status" value="1"/>
</dbReference>
<keyword evidence="4" id="KW-0378">Hydrolase</keyword>
<dbReference type="OrthoDB" id="1496095at2"/>
<evidence type="ECO:0000256" key="4">
    <source>
        <dbReference type="RuleBase" id="RU363034"/>
    </source>
</evidence>
<sequence length="562" mass="58912">MRRLIAAGTAALAVLAGGLVATAQAAEDGGGEKFLPPKDAQVVSSNEISPRIIGGTSTTISSAPWMVQLLFEFDNDGLFYFTCGGTLVAPNKVLTAAHCVTDENGKALDMAGRGMILGNTAKLAGGANDEGTAVRISRSYVAGSYNAAAIDNDIALLTLAKPLTGTPAQPAPYRETTRYAPGTTATTYGWGMTSSKPDGRLAATLQRVTQPLNSDADCAENLDTALSTPGAFKPGHMICAGVGGTGDNRTGKATCPGDSGSPMMVNGRIIGVTSWGVATQSELCNYRGTFDVYTKVSTYMPALQPRIDDTNFSRDTKADLWARTSSDGKAYTFNSTGTGFATRKAFTGNFRAYNLVVQTDLNRDGYEDLVARGNSGDVYWLHRSATSSTYVKTRIFSSWNTFRAIVTPGDVTGDGNPDLLAVASTGQLRLYPGTGKGKFGASTAVGTGYQRYNQVRGHGDFTNDGKADLLVRRADTGDLLLVKGTGKASAPFETPVVVRTNWSGYTTIVTPGDVNGDAKPDVVVRNSAGSLYLLKGTGKATSEIFATGVKIGSGWNGYHTIA</sequence>
<comment type="similarity">
    <text evidence="1">Belongs to the peptidase S1 family.</text>
</comment>